<comment type="similarity">
    <text evidence="1 12 13">Belongs to the complex I 20 kDa subunit family.</text>
</comment>
<evidence type="ECO:0000256" key="13">
    <source>
        <dbReference type="RuleBase" id="RU004464"/>
    </source>
</evidence>
<feature type="compositionally biased region" description="Low complexity" evidence="14">
    <location>
        <begin position="258"/>
        <end position="279"/>
    </location>
</feature>
<evidence type="ECO:0000313" key="16">
    <source>
        <dbReference type="EMBL" id="KJE23265.1"/>
    </source>
</evidence>
<evidence type="ECO:0000256" key="7">
    <source>
        <dbReference type="ARBA" id="ARBA00022967"/>
    </source>
</evidence>
<comment type="caution">
    <text evidence="16">The sequence shown here is derived from an EMBL/GenBank/DDBJ whole genome shotgun (WGS) entry which is preliminary data.</text>
</comment>
<feature type="binding site" evidence="12">
    <location>
        <position position="37"/>
    </location>
    <ligand>
        <name>[4Fe-4S] cluster</name>
        <dbReference type="ChEBI" id="CHEBI:49883"/>
    </ligand>
</feature>
<keyword evidence="17" id="KW-1185">Reference proteome</keyword>
<dbReference type="NCBIfam" id="TIGR01957">
    <property type="entry name" value="nuoB_fam"/>
    <property type="match status" value="1"/>
</dbReference>
<comment type="catalytic activity">
    <reaction evidence="12">
        <text>a quinone + NADH + 5 H(+)(in) = a quinol + NAD(+) + 4 H(+)(out)</text>
        <dbReference type="Rhea" id="RHEA:57888"/>
        <dbReference type="ChEBI" id="CHEBI:15378"/>
        <dbReference type="ChEBI" id="CHEBI:24646"/>
        <dbReference type="ChEBI" id="CHEBI:57540"/>
        <dbReference type="ChEBI" id="CHEBI:57945"/>
        <dbReference type="ChEBI" id="CHEBI:132124"/>
    </reaction>
</comment>
<reference evidence="17" key="1">
    <citation type="submission" date="2015-02" db="EMBL/GenBank/DDBJ databases">
        <title>Draft Genome of Frankia sp. CpI1-S.</title>
        <authorList>
            <person name="Oshone R.T."/>
            <person name="Ngom M."/>
            <person name="Ghodhbane-Gtari F."/>
            <person name="Gtari M."/>
            <person name="Morris K."/>
            <person name="Thomas K."/>
            <person name="Sen A."/>
            <person name="Tisa L.S."/>
        </authorList>
    </citation>
    <scope>NUCLEOTIDE SEQUENCE [LARGE SCALE GENOMIC DNA]</scope>
    <source>
        <strain evidence="17">CpI1-S</strain>
    </source>
</reference>
<keyword evidence="11 12" id="KW-0472">Membrane</keyword>
<dbReference type="HAMAP" id="MF_01356">
    <property type="entry name" value="NDH1_NuoB"/>
    <property type="match status" value="1"/>
</dbReference>
<comment type="function">
    <text evidence="12">NDH-1 shuttles electrons from NADH, via FMN and iron-sulfur (Fe-S) centers, to quinones in the respiratory chain. The immediate electron acceptor for the enzyme in this species is believed to be a menaquinone. Couples the redox reaction to proton translocation (for every two electrons transferred, four hydrogen ions are translocated across the cytoplasmic membrane), and thus conserves the redox energy in a proton gradient.</text>
</comment>
<sequence length="291" mass="30513">MGLEEKLPGGVLLASVEKLANWSRRSSLWPATFGLACCAIEMMSTGAGRYDLSRFGMEVFRASPRQADLMIVAGRVSQKMAPVLRQIYDQMPEPKWVLSMGVCASSGGMFNNYAIVQGVDHIVPVDMYLPGCPPRPEMLMDAIIKLHEKILAGPVTGKTPHTESGSSPYPKPIDVATARAGLPAGELDTRTLSVNDRKHFRIPAGAPVPTGRGAVEPVLDTRRPAAIVPPSVFGRAKGIPVDAKPADESRAHGPGPSTADIADSEAAAGGATAGTGAAQRDADSGATHDTP</sequence>
<dbReference type="GO" id="GO:0048038">
    <property type="term" value="F:quinone binding"/>
    <property type="evidence" value="ECO:0007669"/>
    <property type="project" value="UniProtKB-KW"/>
</dbReference>
<feature type="region of interest" description="Disordered" evidence="14">
    <location>
        <begin position="238"/>
        <end position="291"/>
    </location>
</feature>
<evidence type="ECO:0000256" key="6">
    <source>
        <dbReference type="ARBA" id="ARBA00022723"/>
    </source>
</evidence>
<dbReference type="SUPFAM" id="SSF56770">
    <property type="entry name" value="HydA/Nqo6-like"/>
    <property type="match status" value="1"/>
</dbReference>
<name>A0A0D8BGU5_9ACTN</name>
<keyword evidence="4 12" id="KW-0004">4Fe-4S</keyword>
<evidence type="ECO:0000256" key="12">
    <source>
        <dbReference type="HAMAP-Rule" id="MF_01356"/>
    </source>
</evidence>
<feature type="domain" description="NADH:ubiquinone oxidoreductase-like 20kDa subunit" evidence="15">
    <location>
        <begin position="37"/>
        <end position="146"/>
    </location>
</feature>
<protein>
    <recommendedName>
        <fullName evidence="12">NADH-quinone oxidoreductase subunit B</fullName>
        <ecNumber evidence="12">7.1.1.-</ecNumber>
    </recommendedName>
    <alternativeName>
        <fullName evidence="12">NADH dehydrogenase I subunit B</fullName>
    </alternativeName>
    <alternativeName>
        <fullName evidence="12">NDH-1 subunit B</fullName>
    </alternativeName>
</protein>
<evidence type="ECO:0000256" key="10">
    <source>
        <dbReference type="ARBA" id="ARBA00023027"/>
    </source>
</evidence>
<evidence type="ECO:0000259" key="15">
    <source>
        <dbReference type="Pfam" id="PF01058"/>
    </source>
</evidence>
<dbReference type="EMBL" id="JYFN01000015">
    <property type="protein sequence ID" value="KJE23265.1"/>
    <property type="molecule type" value="Genomic_DNA"/>
</dbReference>
<keyword evidence="16" id="KW-0560">Oxidoreductase</keyword>
<dbReference type="GO" id="GO:0005506">
    <property type="term" value="F:iron ion binding"/>
    <property type="evidence" value="ECO:0007669"/>
    <property type="project" value="UniProtKB-UniRule"/>
</dbReference>
<keyword evidence="7 12" id="KW-1278">Translocase</keyword>
<organism evidence="16 17">
    <name type="scientific">Frankia torreyi</name>
    <dbReference type="NCBI Taxonomy" id="1856"/>
    <lineage>
        <taxon>Bacteria</taxon>
        <taxon>Bacillati</taxon>
        <taxon>Actinomycetota</taxon>
        <taxon>Actinomycetes</taxon>
        <taxon>Frankiales</taxon>
        <taxon>Frankiaceae</taxon>
        <taxon>Frankia</taxon>
    </lineage>
</organism>
<comment type="subcellular location">
    <subcellularLocation>
        <location evidence="12">Cell membrane</location>
        <topology evidence="12">Peripheral membrane protein</topology>
        <orientation evidence="12">Cytoplasmic side</orientation>
    </subcellularLocation>
</comment>
<evidence type="ECO:0000256" key="11">
    <source>
        <dbReference type="ARBA" id="ARBA00023136"/>
    </source>
</evidence>
<dbReference type="EC" id="7.1.1.-" evidence="12"/>
<dbReference type="Pfam" id="PF01058">
    <property type="entry name" value="Oxidored_q6"/>
    <property type="match status" value="1"/>
</dbReference>
<reference evidence="16 17" key="2">
    <citation type="journal article" date="2016" name="Genome Announc.">
        <title>Permanent Draft Genome Sequences for Two Variants of Frankia sp. Strain CpI1, the First Frankia Strain Isolated from Root Nodules of Comptonia peregrina.</title>
        <authorList>
            <person name="Oshone R."/>
            <person name="Hurst S.G.IV."/>
            <person name="Abebe-Akele F."/>
            <person name="Simpson S."/>
            <person name="Morris K."/>
            <person name="Thomas W.K."/>
            <person name="Tisa L.S."/>
        </authorList>
    </citation>
    <scope>NUCLEOTIDE SEQUENCE [LARGE SCALE GENOMIC DNA]</scope>
    <source>
        <strain evidence="17">CpI1-S</strain>
    </source>
</reference>
<evidence type="ECO:0000256" key="5">
    <source>
        <dbReference type="ARBA" id="ARBA00022719"/>
    </source>
</evidence>
<dbReference type="PANTHER" id="PTHR11995:SF14">
    <property type="entry name" value="NADH DEHYDROGENASE [UBIQUINONE] IRON-SULFUR PROTEIN 7, MITOCHONDRIAL"/>
    <property type="match status" value="1"/>
</dbReference>
<evidence type="ECO:0000256" key="1">
    <source>
        <dbReference type="ARBA" id="ARBA00009173"/>
    </source>
</evidence>
<evidence type="ECO:0000256" key="4">
    <source>
        <dbReference type="ARBA" id="ARBA00022485"/>
    </source>
</evidence>
<dbReference type="GO" id="GO:0009060">
    <property type="term" value="P:aerobic respiration"/>
    <property type="evidence" value="ECO:0007669"/>
    <property type="project" value="TreeGrafter"/>
</dbReference>
<comment type="cofactor">
    <cofactor evidence="12">
        <name>[4Fe-4S] cluster</name>
        <dbReference type="ChEBI" id="CHEBI:49883"/>
    </cofactor>
    <text evidence="12">Binds 1 [4Fe-4S] cluster.</text>
</comment>
<evidence type="ECO:0000256" key="2">
    <source>
        <dbReference type="ARBA" id="ARBA00022448"/>
    </source>
</evidence>
<keyword evidence="5 12" id="KW-0874">Quinone</keyword>
<dbReference type="GO" id="GO:0015990">
    <property type="term" value="P:electron transport coupled proton transport"/>
    <property type="evidence" value="ECO:0007669"/>
    <property type="project" value="TreeGrafter"/>
</dbReference>
<dbReference type="GO" id="GO:0005886">
    <property type="term" value="C:plasma membrane"/>
    <property type="evidence" value="ECO:0007669"/>
    <property type="project" value="UniProtKB-SubCell"/>
</dbReference>
<proteinExistence type="inferred from homology"/>
<dbReference type="Proteomes" id="UP000032545">
    <property type="component" value="Unassembled WGS sequence"/>
</dbReference>
<gene>
    <name evidence="12" type="primary">nuoB</name>
    <name evidence="16" type="ORF">FF36_02468</name>
</gene>
<evidence type="ECO:0000313" key="17">
    <source>
        <dbReference type="Proteomes" id="UP000032545"/>
    </source>
</evidence>
<dbReference type="PATRIC" id="fig|1502723.3.peg.1544"/>
<feature type="binding site" evidence="12">
    <location>
        <position position="38"/>
    </location>
    <ligand>
        <name>[4Fe-4S] cluster</name>
        <dbReference type="ChEBI" id="CHEBI:49883"/>
    </ligand>
</feature>
<keyword evidence="10 12" id="KW-0520">NAD</keyword>
<keyword evidence="9 12" id="KW-0411">Iron-sulfur</keyword>
<dbReference type="PROSITE" id="PS01150">
    <property type="entry name" value="COMPLEX1_20K"/>
    <property type="match status" value="1"/>
</dbReference>
<dbReference type="NCBIfam" id="NF005012">
    <property type="entry name" value="PRK06411.1"/>
    <property type="match status" value="1"/>
</dbReference>
<dbReference type="OrthoDB" id="9786737at2"/>
<evidence type="ECO:0000256" key="14">
    <source>
        <dbReference type="SAM" id="MobiDB-lite"/>
    </source>
</evidence>
<evidence type="ECO:0000256" key="8">
    <source>
        <dbReference type="ARBA" id="ARBA00023004"/>
    </source>
</evidence>
<dbReference type="Gene3D" id="3.40.50.12280">
    <property type="match status" value="1"/>
</dbReference>
<evidence type="ECO:0000256" key="3">
    <source>
        <dbReference type="ARBA" id="ARBA00022475"/>
    </source>
</evidence>
<feature type="binding site" evidence="12">
    <location>
        <position position="103"/>
    </location>
    <ligand>
        <name>[4Fe-4S] cluster</name>
        <dbReference type="ChEBI" id="CHEBI:49883"/>
    </ligand>
</feature>
<comment type="subunit">
    <text evidence="12">NDH-1 is composed of 14 different subunits. Subunits NuoB, C, D, E, F, and G constitute the peripheral sector of the complex.</text>
</comment>
<dbReference type="GO" id="GO:0008137">
    <property type="term" value="F:NADH dehydrogenase (ubiquinone) activity"/>
    <property type="evidence" value="ECO:0007669"/>
    <property type="project" value="InterPro"/>
</dbReference>
<dbReference type="PANTHER" id="PTHR11995">
    <property type="entry name" value="NADH DEHYDROGENASE"/>
    <property type="match status" value="1"/>
</dbReference>
<dbReference type="AlphaFoldDB" id="A0A0D8BGU5"/>
<dbReference type="GO" id="GO:0051539">
    <property type="term" value="F:4 iron, 4 sulfur cluster binding"/>
    <property type="evidence" value="ECO:0007669"/>
    <property type="project" value="UniProtKB-KW"/>
</dbReference>
<dbReference type="RefSeq" id="WP_044885121.1">
    <property type="nucleotide sequence ID" value="NZ_JYFN01000015.1"/>
</dbReference>
<feature type="binding site" evidence="12">
    <location>
        <position position="132"/>
    </location>
    <ligand>
        <name>[4Fe-4S] cluster</name>
        <dbReference type="ChEBI" id="CHEBI:49883"/>
    </ligand>
</feature>
<dbReference type="InterPro" id="IPR006137">
    <property type="entry name" value="NADH_UbQ_OxRdtase-like_20kDa"/>
</dbReference>
<dbReference type="InterPro" id="IPR006138">
    <property type="entry name" value="NADH_UQ_OxRdtase_20Kd_su"/>
</dbReference>
<dbReference type="GO" id="GO:0045271">
    <property type="term" value="C:respiratory chain complex I"/>
    <property type="evidence" value="ECO:0007669"/>
    <property type="project" value="TreeGrafter"/>
</dbReference>
<keyword evidence="6 12" id="KW-0479">Metal-binding</keyword>
<keyword evidence="2 12" id="KW-0813">Transport</keyword>
<dbReference type="GO" id="GO:0050136">
    <property type="term" value="F:NADH dehydrogenase (quinone) (non-electrogenic) activity"/>
    <property type="evidence" value="ECO:0007669"/>
    <property type="project" value="UniProtKB-UniRule"/>
</dbReference>
<evidence type="ECO:0000256" key="9">
    <source>
        <dbReference type="ARBA" id="ARBA00023014"/>
    </source>
</evidence>
<accession>A0A0D8BGU5</accession>
<keyword evidence="8 12" id="KW-0408">Iron</keyword>
<keyword evidence="3 12" id="KW-1003">Cell membrane</keyword>
<dbReference type="FunFam" id="3.40.50.12280:FF:000004">
    <property type="entry name" value="NADH-quinone oxidoreductase subunit B"/>
    <property type="match status" value="1"/>
</dbReference>